<keyword evidence="2 6" id="KW-0812">Transmembrane</keyword>
<dbReference type="GeneID" id="17287281"/>
<evidence type="ECO:0000256" key="7">
    <source>
        <dbReference type="SAM" id="SignalP"/>
    </source>
</evidence>
<dbReference type="OMA" id="NFIIMAQ"/>
<dbReference type="Gene3D" id="1.20.1250.20">
    <property type="entry name" value="MFS general substrate transporter like domains"/>
    <property type="match status" value="2"/>
</dbReference>
<keyword evidence="3 6" id="KW-1133">Transmembrane helix</keyword>
<dbReference type="SUPFAM" id="SSF103473">
    <property type="entry name" value="MFS general substrate transporter"/>
    <property type="match status" value="1"/>
</dbReference>
<dbReference type="EnsemblProtists" id="EOD42011">
    <property type="protein sequence ID" value="EOD42011"/>
    <property type="gene ID" value="EMIHUDRAFT_95194"/>
</dbReference>
<feature type="signal peptide" evidence="7">
    <location>
        <begin position="1"/>
        <end position="24"/>
    </location>
</feature>
<feature type="transmembrane region" description="Helical" evidence="6">
    <location>
        <begin position="219"/>
        <end position="240"/>
    </location>
</feature>
<reference evidence="8" key="2">
    <citation type="submission" date="2024-10" db="UniProtKB">
        <authorList>
            <consortium name="EnsemblProtists"/>
        </authorList>
    </citation>
    <scope>IDENTIFICATION</scope>
</reference>
<feature type="transmembrane region" description="Helical" evidence="6">
    <location>
        <begin position="143"/>
        <end position="169"/>
    </location>
</feature>
<proteinExistence type="predicted"/>
<dbReference type="PaxDb" id="2903-EOD42011"/>
<evidence type="ECO:0000256" key="1">
    <source>
        <dbReference type="ARBA" id="ARBA00004141"/>
    </source>
</evidence>
<evidence type="ECO:0000256" key="2">
    <source>
        <dbReference type="ARBA" id="ARBA00022692"/>
    </source>
</evidence>
<comment type="subcellular location">
    <subcellularLocation>
        <location evidence="1">Membrane</location>
        <topology evidence="1">Multi-pass membrane protein</topology>
    </subcellularLocation>
</comment>
<name>A0A0D3L1X6_EMIH1</name>
<feature type="transmembrane region" description="Helical" evidence="6">
    <location>
        <begin position="72"/>
        <end position="90"/>
    </location>
</feature>
<evidence type="ECO:0000256" key="6">
    <source>
        <dbReference type="SAM" id="Phobius"/>
    </source>
</evidence>
<feature type="transmembrane region" description="Helical" evidence="6">
    <location>
        <begin position="260"/>
        <end position="282"/>
    </location>
</feature>
<feature type="transmembrane region" description="Helical" evidence="6">
    <location>
        <begin position="181"/>
        <end position="199"/>
    </location>
</feature>
<keyword evidence="4 6" id="KW-0472">Membrane</keyword>
<reference evidence="9" key="1">
    <citation type="journal article" date="2013" name="Nature">
        <title>Pan genome of the phytoplankton Emiliania underpins its global distribution.</title>
        <authorList>
            <person name="Read B.A."/>
            <person name="Kegel J."/>
            <person name="Klute M.J."/>
            <person name="Kuo A."/>
            <person name="Lefebvre S.C."/>
            <person name="Maumus F."/>
            <person name="Mayer C."/>
            <person name="Miller J."/>
            <person name="Monier A."/>
            <person name="Salamov A."/>
            <person name="Young J."/>
            <person name="Aguilar M."/>
            <person name="Claverie J.M."/>
            <person name="Frickenhaus S."/>
            <person name="Gonzalez K."/>
            <person name="Herman E.K."/>
            <person name="Lin Y.C."/>
            <person name="Napier J."/>
            <person name="Ogata H."/>
            <person name="Sarno A.F."/>
            <person name="Shmutz J."/>
            <person name="Schroeder D."/>
            <person name="de Vargas C."/>
            <person name="Verret F."/>
            <person name="von Dassow P."/>
            <person name="Valentin K."/>
            <person name="Van de Peer Y."/>
            <person name="Wheeler G."/>
            <person name="Dacks J.B."/>
            <person name="Delwiche C.F."/>
            <person name="Dyhrman S.T."/>
            <person name="Glockner G."/>
            <person name="John U."/>
            <person name="Richards T."/>
            <person name="Worden A.Z."/>
            <person name="Zhang X."/>
            <person name="Grigoriev I.V."/>
            <person name="Allen A.E."/>
            <person name="Bidle K."/>
            <person name="Borodovsky M."/>
            <person name="Bowler C."/>
            <person name="Brownlee C."/>
            <person name="Cock J.M."/>
            <person name="Elias M."/>
            <person name="Gladyshev V.N."/>
            <person name="Groth M."/>
            <person name="Guda C."/>
            <person name="Hadaegh A."/>
            <person name="Iglesias-Rodriguez M.D."/>
            <person name="Jenkins J."/>
            <person name="Jones B.M."/>
            <person name="Lawson T."/>
            <person name="Leese F."/>
            <person name="Lindquist E."/>
            <person name="Lobanov A."/>
            <person name="Lomsadze A."/>
            <person name="Malik S.B."/>
            <person name="Marsh M.E."/>
            <person name="Mackinder L."/>
            <person name="Mock T."/>
            <person name="Mueller-Roeber B."/>
            <person name="Pagarete A."/>
            <person name="Parker M."/>
            <person name="Probert I."/>
            <person name="Quesneville H."/>
            <person name="Raines C."/>
            <person name="Rensing S.A."/>
            <person name="Riano-Pachon D.M."/>
            <person name="Richier S."/>
            <person name="Rokitta S."/>
            <person name="Shiraiwa Y."/>
            <person name="Soanes D.M."/>
            <person name="van der Giezen M."/>
            <person name="Wahlund T.M."/>
            <person name="Williams B."/>
            <person name="Wilson W."/>
            <person name="Wolfe G."/>
            <person name="Wurch L.L."/>
        </authorList>
    </citation>
    <scope>NUCLEOTIDE SEQUENCE</scope>
</reference>
<feature type="chain" id="PRO_5044231677" description="Major facilitator superfamily (MFS) profile domain-containing protein" evidence="7">
    <location>
        <begin position="25"/>
        <end position="441"/>
    </location>
</feature>
<protein>
    <recommendedName>
        <fullName evidence="10">Major facilitator superfamily (MFS) profile domain-containing protein</fullName>
    </recommendedName>
</protein>
<dbReference type="PANTHER" id="PTHR11662">
    <property type="entry name" value="SOLUTE CARRIER FAMILY 17"/>
    <property type="match status" value="1"/>
</dbReference>
<dbReference type="KEGG" id="ehx:EMIHUDRAFT_95194"/>
<evidence type="ECO:0000256" key="3">
    <source>
        <dbReference type="ARBA" id="ARBA00022989"/>
    </source>
</evidence>
<dbReference type="eggNOG" id="KOG2532">
    <property type="taxonomic scope" value="Eukaryota"/>
</dbReference>
<evidence type="ECO:0000313" key="8">
    <source>
        <dbReference type="EnsemblProtists" id="EOD42011"/>
    </source>
</evidence>
<feature type="region of interest" description="Disordered" evidence="5">
    <location>
        <begin position="385"/>
        <end position="406"/>
    </location>
</feature>
<dbReference type="InterPro" id="IPR050382">
    <property type="entry name" value="MFS_Na/Anion_cotransporter"/>
</dbReference>
<keyword evidence="9" id="KW-1185">Reference proteome</keyword>
<dbReference type="InterPro" id="IPR011701">
    <property type="entry name" value="MFS"/>
</dbReference>
<accession>A0A0D3L1X6</accession>
<dbReference type="InterPro" id="IPR036259">
    <property type="entry name" value="MFS_trans_sf"/>
</dbReference>
<evidence type="ECO:0000313" key="9">
    <source>
        <dbReference type="Proteomes" id="UP000013827"/>
    </source>
</evidence>
<dbReference type="Pfam" id="PF07690">
    <property type="entry name" value="MFS_1"/>
    <property type="match status" value="1"/>
</dbReference>
<keyword evidence="7" id="KW-0732">Signal</keyword>
<dbReference type="RefSeq" id="XP_005794440.1">
    <property type="nucleotide sequence ID" value="XM_005794383.1"/>
</dbReference>
<dbReference type="HOGENOM" id="CLU_001265_5_11_1"/>
<dbReference type="PANTHER" id="PTHR11662:SF399">
    <property type="entry name" value="FI19708P1-RELATED"/>
    <property type="match status" value="1"/>
</dbReference>
<dbReference type="STRING" id="2903.R1G1V6"/>
<evidence type="ECO:0000256" key="4">
    <source>
        <dbReference type="ARBA" id="ARBA00023136"/>
    </source>
</evidence>
<sequence length="441" mass="46119">MPRLSTRKSLILLLWLGDVCLYMARTNVSVAIGAMFSSDAAEGRMLAAFYCGYFAFQTPAGWLASRFGGSRVLTAAVAVWSLASAASCFTRGAFAALFALRVLVGCAEACCYPSMAQLVSVWIPTSERSSSWAFITTGEPAGTVLMLLLGPFLLASTGWRSVFLVARGVTPWRAILTNRPFLCTATCHCLYNWTFYIGLSWIDKFLHTTWPNASSADLAAASAAPYVALFACSAASGVVADRLEARGLSPTRTRKLINSAGLLGGAAGFGALSCVAPCGGGSSAPRGATLLCLGSSAGYWATFGDLSRRHGALLLAMSNTAASLPGIVGNTATGQLLASTRGDWALVFRLCAGSLVLGALAFLGSEARDQLLDDSPRGMLSSKLLVAPGEPGGSEEEGSGASTAAGPTVQAARGCKFLLTVTEYQIDVWTHFNWGPLQHDE</sequence>
<dbReference type="AlphaFoldDB" id="A0A0D3L1X6"/>
<evidence type="ECO:0000256" key="5">
    <source>
        <dbReference type="SAM" id="MobiDB-lite"/>
    </source>
</evidence>
<dbReference type="GO" id="GO:0022857">
    <property type="term" value="F:transmembrane transporter activity"/>
    <property type="evidence" value="ECO:0007669"/>
    <property type="project" value="InterPro"/>
</dbReference>
<dbReference type="GO" id="GO:0016020">
    <property type="term" value="C:membrane"/>
    <property type="evidence" value="ECO:0007669"/>
    <property type="project" value="UniProtKB-SubCell"/>
</dbReference>
<dbReference type="Proteomes" id="UP000013827">
    <property type="component" value="Unassembled WGS sequence"/>
</dbReference>
<evidence type="ECO:0008006" key="10">
    <source>
        <dbReference type="Google" id="ProtNLM"/>
    </source>
</evidence>
<organism evidence="8 9">
    <name type="scientific">Emiliania huxleyi (strain CCMP1516)</name>
    <dbReference type="NCBI Taxonomy" id="280463"/>
    <lineage>
        <taxon>Eukaryota</taxon>
        <taxon>Haptista</taxon>
        <taxon>Haptophyta</taxon>
        <taxon>Prymnesiophyceae</taxon>
        <taxon>Isochrysidales</taxon>
        <taxon>Noelaerhabdaceae</taxon>
        <taxon>Emiliania</taxon>
    </lineage>
</organism>